<dbReference type="InterPro" id="IPR027417">
    <property type="entry name" value="P-loop_NTPase"/>
</dbReference>
<dbReference type="Gene3D" id="3.40.50.300">
    <property type="entry name" value="P-loop containing nucleotide triphosphate hydrolases"/>
    <property type="match status" value="1"/>
</dbReference>
<proteinExistence type="predicted"/>
<gene>
    <name evidence="1" type="ORF">J0H12_03535</name>
</gene>
<dbReference type="PANTHER" id="PTHR13696">
    <property type="entry name" value="P-LOOP CONTAINING NUCLEOSIDE TRIPHOSPHATE HYDROLASE"/>
    <property type="match status" value="1"/>
</dbReference>
<dbReference type="Pfam" id="PF09140">
    <property type="entry name" value="MipZ"/>
    <property type="match status" value="1"/>
</dbReference>
<evidence type="ECO:0000313" key="1">
    <source>
        <dbReference type="EMBL" id="MBN9412983.1"/>
    </source>
</evidence>
<reference evidence="1" key="1">
    <citation type="submission" date="2021-02" db="EMBL/GenBank/DDBJ databases">
        <title>Thiocyanate and organic carbon inputs drive convergent selection for specific autotrophic Afipia and Thiobacillus strains within complex microbiomes.</title>
        <authorList>
            <person name="Huddy R.J."/>
            <person name="Sachdeva R."/>
            <person name="Kadzinga F."/>
            <person name="Kantor R.S."/>
            <person name="Harrison S.T.L."/>
            <person name="Banfield J.F."/>
        </authorList>
    </citation>
    <scope>NUCLEOTIDE SEQUENCE</scope>
    <source>
        <strain evidence="1">SCN18_10_11_15_R4_P_38_20</strain>
    </source>
</reference>
<dbReference type="Proteomes" id="UP000664414">
    <property type="component" value="Unassembled WGS sequence"/>
</dbReference>
<protein>
    <submittedName>
        <fullName evidence="1">AAA family ATPase</fullName>
    </submittedName>
</protein>
<dbReference type="InterPro" id="IPR015223">
    <property type="entry name" value="MipZ"/>
</dbReference>
<comment type="caution">
    <text evidence="1">The sequence shown here is derived from an EMBL/GenBank/DDBJ whole genome shotgun (WGS) entry which is preliminary data.</text>
</comment>
<dbReference type="AlphaFoldDB" id="A0A8J7Q0P4"/>
<dbReference type="SUPFAM" id="SSF52540">
    <property type="entry name" value="P-loop containing nucleoside triphosphate hydrolases"/>
    <property type="match status" value="1"/>
</dbReference>
<dbReference type="CDD" id="cd02042">
    <property type="entry name" value="ParAB_family"/>
    <property type="match status" value="1"/>
</dbReference>
<dbReference type="PANTHER" id="PTHR13696:SF96">
    <property type="entry name" value="COBQ_COBB_MIND_PARA NUCLEOTIDE BINDING DOMAIN-CONTAINING PROTEIN"/>
    <property type="match status" value="1"/>
</dbReference>
<organism evidence="1 2">
    <name type="scientific">Candidatus Paracaedimonas acanthamoebae</name>
    <dbReference type="NCBI Taxonomy" id="244581"/>
    <lineage>
        <taxon>Bacteria</taxon>
        <taxon>Pseudomonadati</taxon>
        <taxon>Pseudomonadota</taxon>
        <taxon>Alphaproteobacteria</taxon>
        <taxon>Holosporales</taxon>
        <taxon>Caedimonadaceae</taxon>
        <taxon>Candidatus Paracaedimonas</taxon>
    </lineage>
</organism>
<dbReference type="EMBL" id="JAFKGL010000015">
    <property type="protein sequence ID" value="MBN9412983.1"/>
    <property type="molecule type" value="Genomic_DNA"/>
</dbReference>
<sequence>MNAQKKPYIIVLGNEKGGTGKSTLSMHLIVHLLRLGFKIGSIDIDARQGTLSRYIENRQKYIEMSGKKLPTSTHHAILRSGLPTVHDAQEEEKGKLLSCLESLKDKDFILIDTPGSDTFLSQLSHSYADTLITPLNDSFIDLDMLARINSETREITGPSTYAEMVWEQKKHKLLRERTQFDWIVLRNRLSSIFAKNKEEMQNLLNKLSQRIGFRLASGFGERVIFRELFLQGLTLLDLQDVGIEMTLSHVAARQELRALLEMINLTPLSERLQNAN</sequence>
<evidence type="ECO:0000313" key="2">
    <source>
        <dbReference type="Proteomes" id="UP000664414"/>
    </source>
</evidence>
<name>A0A8J7Q0P4_9PROT</name>
<accession>A0A8J7Q0P4</accession>
<dbReference type="InterPro" id="IPR050678">
    <property type="entry name" value="DNA_Partitioning_ATPase"/>
</dbReference>